<feature type="transmembrane region" description="Helical" evidence="6">
    <location>
        <begin position="43"/>
        <end position="67"/>
    </location>
</feature>
<keyword evidence="2" id="KW-0813">Transport</keyword>
<name>A0ABX1K5N7_9CELL</name>
<dbReference type="InterPro" id="IPR011701">
    <property type="entry name" value="MFS"/>
</dbReference>
<comment type="caution">
    <text evidence="8">The sequence shown here is derived from an EMBL/GenBank/DDBJ whole genome shotgun (WGS) entry which is preliminary data.</text>
</comment>
<feature type="transmembrane region" description="Helical" evidence="6">
    <location>
        <begin position="73"/>
        <end position="93"/>
    </location>
</feature>
<dbReference type="PANTHER" id="PTHR42718:SF9">
    <property type="entry name" value="MAJOR FACILITATOR SUPERFAMILY MULTIDRUG TRANSPORTER MFSC"/>
    <property type="match status" value="1"/>
</dbReference>
<dbReference type="Gene3D" id="1.20.1720.10">
    <property type="entry name" value="Multidrug resistance protein D"/>
    <property type="match status" value="1"/>
</dbReference>
<evidence type="ECO:0000313" key="8">
    <source>
        <dbReference type="EMBL" id="NKY41701.1"/>
    </source>
</evidence>
<dbReference type="InterPro" id="IPR020846">
    <property type="entry name" value="MFS_dom"/>
</dbReference>
<evidence type="ECO:0000256" key="4">
    <source>
        <dbReference type="ARBA" id="ARBA00022989"/>
    </source>
</evidence>
<keyword evidence="9" id="KW-1185">Reference proteome</keyword>
<reference evidence="8 9" key="1">
    <citation type="submission" date="2020-04" db="EMBL/GenBank/DDBJ databases">
        <title>MicrobeNet Type strains.</title>
        <authorList>
            <person name="Nicholson A.C."/>
        </authorList>
    </citation>
    <scope>NUCLEOTIDE SEQUENCE [LARGE SCALE GENOMIC DNA]</scope>
    <source>
        <strain evidence="8 9">ATCC BAA-787</strain>
    </source>
</reference>
<keyword evidence="4 6" id="KW-1133">Transmembrane helix</keyword>
<dbReference type="Pfam" id="PF07690">
    <property type="entry name" value="MFS_1"/>
    <property type="match status" value="1"/>
</dbReference>
<gene>
    <name evidence="8" type="ORF">HGA02_19935</name>
</gene>
<feature type="non-terminal residue" evidence="8">
    <location>
        <position position="94"/>
    </location>
</feature>
<evidence type="ECO:0000256" key="1">
    <source>
        <dbReference type="ARBA" id="ARBA00004651"/>
    </source>
</evidence>
<sequence>MTMRAARTGIGLLTAATFMLFLDVTVVNVALDRIGTELGGGLGALQWVLDAYTVALTVGLAGAGPLVDRYGPVPVAVVGVAVFTAASAACALAP</sequence>
<keyword evidence="3 6" id="KW-0812">Transmembrane</keyword>
<evidence type="ECO:0000256" key="6">
    <source>
        <dbReference type="SAM" id="Phobius"/>
    </source>
</evidence>
<comment type="subcellular location">
    <subcellularLocation>
        <location evidence="1">Cell membrane</location>
        <topology evidence="1">Multi-pass membrane protein</topology>
    </subcellularLocation>
</comment>
<feature type="transmembrane region" description="Helical" evidence="6">
    <location>
        <begin position="12"/>
        <end position="31"/>
    </location>
</feature>
<dbReference type="Proteomes" id="UP000777774">
    <property type="component" value="Unassembled WGS sequence"/>
</dbReference>
<feature type="domain" description="Major facilitator superfamily (MFS) profile" evidence="7">
    <location>
        <begin position="9"/>
        <end position="94"/>
    </location>
</feature>
<evidence type="ECO:0000256" key="5">
    <source>
        <dbReference type="ARBA" id="ARBA00023136"/>
    </source>
</evidence>
<protein>
    <submittedName>
        <fullName evidence="8">MFS transporter</fullName>
    </submittedName>
</protein>
<dbReference type="PROSITE" id="PS50850">
    <property type="entry name" value="MFS"/>
    <property type="match status" value="1"/>
</dbReference>
<evidence type="ECO:0000256" key="2">
    <source>
        <dbReference type="ARBA" id="ARBA00022448"/>
    </source>
</evidence>
<dbReference type="EMBL" id="JAAXOY010000871">
    <property type="protein sequence ID" value="NKY41701.1"/>
    <property type="molecule type" value="Genomic_DNA"/>
</dbReference>
<keyword evidence="5 6" id="KW-0472">Membrane</keyword>
<dbReference type="RefSeq" id="WP_168681158.1">
    <property type="nucleotide sequence ID" value="NZ_JAAXOY010000871.1"/>
</dbReference>
<dbReference type="PANTHER" id="PTHR42718">
    <property type="entry name" value="MAJOR FACILITATOR SUPERFAMILY MULTIDRUG TRANSPORTER MFSC"/>
    <property type="match status" value="1"/>
</dbReference>
<proteinExistence type="predicted"/>
<evidence type="ECO:0000256" key="3">
    <source>
        <dbReference type="ARBA" id="ARBA00022692"/>
    </source>
</evidence>
<accession>A0ABX1K5N7</accession>
<evidence type="ECO:0000313" key="9">
    <source>
        <dbReference type="Proteomes" id="UP000777774"/>
    </source>
</evidence>
<dbReference type="SUPFAM" id="SSF103473">
    <property type="entry name" value="MFS general substrate transporter"/>
    <property type="match status" value="1"/>
</dbReference>
<organism evidence="8 9">
    <name type="scientific">Cellulomonas septica</name>
    <dbReference type="NCBI Taxonomy" id="285080"/>
    <lineage>
        <taxon>Bacteria</taxon>
        <taxon>Bacillati</taxon>
        <taxon>Actinomycetota</taxon>
        <taxon>Actinomycetes</taxon>
        <taxon>Micrococcales</taxon>
        <taxon>Cellulomonadaceae</taxon>
        <taxon>Cellulomonas</taxon>
    </lineage>
</organism>
<dbReference type="InterPro" id="IPR036259">
    <property type="entry name" value="MFS_trans_sf"/>
</dbReference>
<evidence type="ECO:0000259" key="7">
    <source>
        <dbReference type="PROSITE" id="PS50850"/>
    </source>
</evidence>